<dbReference type="KEGG" id="fpz:LA55_601"/>
<keyword evidence="1" id="KW-0812">Transmembrane</keyword>
<protein>
    <submittedName>
        <fullName evidence="2">Uncharacterized protein</fullName>
    </submittedName>
</protein>
<dbReference type="EMBL" id="CP009440">
    <property type="protein sequence ID" value="AJI54161.1"/>
    <property type="molecule type" value="Genomic_DNA"/>
</dbReference>
<feature type="transmembrane region" description="Helical" evidence="1">
    <location>
        <begin position="106"/>
        <end position="125"/>
    </location>
</feature>
<evidence type="ECO:0000313" key="2">
    <source>
        <dbReference type="EMBL" id="AJI54161.1"/>
    </source>
</evidence>
<evidence type="ECO:0000313" key="3">
    <source>
        <dbReference type="Proteomes" id="UP000031830"/>
    </source>
</evidence>
<gene>
    <name evidence="2" type="ORF">LA55_601</name>
</gene>
<accession>A0A0B6D5H5</accession>
<keyword evidence="1" id="KW-0472">Membrane</keyword>
<keyword evidence="1" id="KW-1133">Transmembrane helix</keyword>
<sequence length="146" mass="14992">MFKKVILSFSLTTLLLTTSMGYCLSENKNINSVAPGTLKSESYKQNKECGILSTILMTPISAIGIGVGTILMVPVGLLGGMVGGAMMSPMMFDSGGLSKNSFIQPFQIGGAVILGAILGAGVGAVELPSVTASSLTQKAKDNCNLI</sequence>
<evidence type="ECO:0000256" key="1">
    <source>
        <dbReference type="SAM" id="Phobius"/>
    </source>
</evidence>
<reference evidence="2 3" key="1">
    <citation type="journal article" date="2015" name="Genome Announc.">
        <title>Genome sequencing of 18 francisella strains to aid in assay development and testing.</title>
        <authorList>
            <person name="Johnson S.L."/>
            <person name="Daligault H.E."/>
            <person name="Davenport K.W."/>
            <person name="Coyne S.R."/>
            <person name="Frey K.G."/>
            <person name="Koroleva G.I."/>
            <person name="Broomall S.M."/>
            <person name="Bishop-Lilly K.A."/>
            <person name="Bruce D.C."/>
            <person name="Chertkov O."/>
            <person name="Freitas T."/>
            <person name="Jaissle J."/>
            <person name="Ladner J.T."/>
            <person name="Rosenzweig C.N."/>
            <person name="Gibbons H.S."/>
            <person name="Palacios G.F."/>
            <person name="Redden C.L."/>
            <person name="Xu Y."/>
            <person name="Minogue T.D."/>
            <person name="Chain P.S."/>
        </authorList>
    </citation>
    <scope>NUCLEOTIDE SEQUENCE [LARGE SCALE GENOMIC DNA]</scope>
    <source>
        <strain evidence="2 3">GA01-2794</strain>
    </source>
</reference>
<name>A0A0B6D5H5_9GAMM</name>
<feature type="transmembrane region" description="Helical" evidence="1">
    <location>
        <begin position="60"/>
        <end position="85"/>
    </location>
</feature>
<dbReference type="AlphaFoldDB" id="A0A0B6D5H5"/>
<dbReference type="RefSeq" id="WP_044525829.1">
    <property type="nucleotide sequence ID" value="NZ_CP009440.1"/>
</dbReference>
<dbReference type="Proteomes" id="UP000031830">
    <property type="component" value="Chromosome"/>
</dbReference>
<proteinExistence type="predicted"/>
<organism evidence="2 3">
    <name type="scientific">Francisella philomiragia</name>
    <dbReference type="NCBI Taxonomy" id="28110"/>
    <lineage>
        <taxon>Bacteria</taxon>
        <taxon>Pseudomonadati</taxon>
        <taxon>Pseudomonadota</taxon>
        <taxon>Gammaproteobacteria</taxon>
        <taxon>Thiotrichales</taxon>
        <taxon>Francisellaceae</taxon>
        <taxon>Francisella</taxon>
    </lineage>
</organism>